<reference evidence="2 3" key="1">
    <citation type="journal article" date="2010" name="Stand. Genomic Sci.">
        <title>Complete genome sequence of Vulcanisaeta distributa type strain (IC-017).</title>
        <authorList>
            <person name="Mavromatis K."/>
            <person name="Sikorski J."/>
            <person name="Pabst E."/>
            <person name="Teshima H."/>
            <person name="Lapidus A."/>
            <person name="Lucas S."/>
            <person name="Nolan M."/>
            <person name="Glavina Del Rio T."/>
            <person name="Cheng J.F."/>
            <person name="Bruce D."/>
            <person name="Goodwin L."/>
            <person name="Pitluck S."/>
            <person name="Liolios K."/>
            <person name="Ivanova N."/>
            <person name="Mikhailova N."/>
            <person name="Pati A."/>
            <person name="Chen A."/>
            <person name="Palaniappan K."/>
            <person name="Land M."/>
            <person name="Hauser L."/>
            <person name="Chang Y.J."/>
            <person name="Jeffries C.D."/>
            <person name="Rohde M."/>
            <person name="Spring S."/>
            <person name="Goker M."/>
            <person name="Wirth R."/>
            <person name="Woyke T."/>
            <person name="Bristow J."/>
            <person name="Eisen J.A."/>
            <person name="Markowitz V."/>
            <person name="Hugenholtz P."/>
            <person name="Klenk H.P."/>
            <person name="Kyrpides N.C."/>
        </authorList>
    </citation>
    <scope>NUCLEOTIDE SEQUENCE [LARGE SCALE GENOMIC DNA]</scope>
    <source>
        <strain evidence="3">DSM 14429 / JCM 11212 / NBRC 100878 / IC-017</strain>
    </source>
</reference>
<evidence type="ECO:0000313" key="2">
    <source>
        <dbReference type="EMBL" id="ADN49539.1"/>
    </source>
</evidence>
<feature type="transmembrane region" description="Helical" evidence="1">
    <location>
        <begin position="73"/>
        <end position="94"/>
    </location>
</feature>
<feature type="transmembrane region" description="Helical" evidence="1">
    <location>
        <begin position="101"/>
        <end position="121"/>
    </location>
</feature>
<evidence type="ECO:0000313" key="3">
    <source>
        <dbReference type="Proteomes" id="UP000006681"/>
    </source>
</evidence>
<proteinExistence type="predicted"/>
<dbReference type="AlphaFoldDB" id="E1QSE6"/>
<feature type="transmembrane region" description="Helical" evidence="1">
    <location>
        <begin position="512"/>
        <end position="537"/>
    </location>
</feature>
<evidence type="ECO:0000256" key="1">
    <source>
        <dbReference type="SAM" id="Phobius"/>
    </source>
</evidence>
<dbReference type="RefSeq" id="WP_013335264.1">
    <property type="nucleotide sequence ID" value="NC_014537.1"/>
</dbReference>
<dbReference type="EMBL" id="CP002100">
    <property type="protein sequence ID" value="ADN49539.1"/>
    <property type="molecule type" value="Genomic_DNA"/>
</dbReference>
<feature type="transmembrane region" description="Helical" evidence="1">
    <location>
        <begin position="172"/>
        <end position="194"/>
    </location>
</feature>
<feature type="transmembrane region" description="Helical" evidence="1">
    <location>
        <begin position="36"/>
        <end position="53"/>
    </location>
</feature>
<dbReference type="eggNOG" id="arCOG13759">
    <property type="taxonomic scope" value="Archaea"/>
</dbReference>
<dbReference type="STRING" id="572478.Vdis_0126"/>
<dbReference type="HOGENOM" id="CLU_338794_0_0_2"/>
<keyword evidence="1" id="KW-0812">Transmembrane</keyword>
<keyword evidence="1" id="KW-1133">Transmembrane helix</keyword>
<name>E1QSE6_VULDI</name>
<protein>
    <submittedName>
        <fullName evidence="2">Uncharacterized protein</fullName>
    </submittedName>
</protein>
<reference evidence="3" key="2">
    <citation type="journal article" date="2010" name="Stand. Genomic Sci.">
        <title>Complete genome sequence of Vulcanisaeta distributa type strain (IC-017T).</title>
        <authorList>
            <person name="Mavromatis K."/>
            <person name="Sikorski J."/>
            <person name="Pabst E."/>
            <person name="Teshima H."/>
            <person name="Lapidus A."/>
            <person name="Lucas S."/>
            <person name="Nolan M."/>
            <person name="Glavina Del Rio T."/>
            <person name="Cheng J."/>
            <person name="Bruce D."/>
            <person name="Goodwin L."/>
            <person name="Pitluck S."/>
            <person name="Liolios K."/>
            <person name="Ivanova N."/>
            <person name="Mikhailova N."/>
            <person name="Pati A."/>
            <person name="Chen A."/>
            <person name="Palaniappan K."/>
            <person name="Land M."/>
            <person name="Hauser L."/>
            <person name="Chang Y."/>
            <person name="Jeffries C."/>
            <person name="Rohde M."/>
            <person name="Spring S."/>
            <person name="Goker M."/>
            <person name="Wirth R."/>
            <person name="Woyke T."/>
            <person name="Bristow J."/>
            <person name="Eisen J."/>
            <person name="Markowitz V."/>
            <person name="Hugenholtz P."/>
            <person name="Klenk H."/>
            <person name="Kyrpides N."/>
        </authorList>
    </citation>
    <scope>NUCLEOTIDE SEQUENCE [LARGE SCALE GENOMIC DNA]</scope>
    <source>
        <strain evidence="3">DSM 14429 / JCM 11212 / NBRC 100878 / IC-017</strain>
    </source>
</reference>
<dbReference type="Proteomes" id="UP000006681">
    <property type="component" value="Chromosome"/>
</dbReference>
<accession>E1QSE6</accession>
<feature type="transmembrane region" description="Helical" evidence="1">
    <location>
        <begin position="6"/>
        <end position="24"/>
    </location>
</feature>
<organism evidence="2 3">
    <name type="scientific">Vulcanisaeta distributa (strain DSM 14429 / JCM 11212 / NBRC 100878 / IC-017)</name>
    <dbReference type="NCBI Taxonomy" id="572478"/>
    <lineage>
        <taxon>Archaea</taxon>
        <taxon>Thermoproteota</taxon>
        <taxon>Thermoprotei</taxon>
        <taxon>Thermoproteales</taxon>
        <taxon>Thermoproteaceae</taxon>
        <taxon>Vulcanisaeta</taxon>
    </lineage>
</organism>
<keyword evidence="1" id="KW-0472">Membrane</keyword>
<keyword evidence="3" id="KW-1185">Reference proteome</keyword>
<dbReference type="OrthoDB" id="28778at2157"/>
<sequence>MLGLTLVVVVMVGSLLVRALNAVIRGREFRVDVEDLVWYAIALALVTNFYGLIPSSLYSTNTAINTIDGLLSAYNGLIGSLGMADAVLSVVVNVGLPIAEAAMYVVTGSGLGSIILVIDVIEHLVTLVINYVVRVLSTLVAALWLTKYAVLIGGVLRLFMPYMAPLLVIPRVRSTVAIPVAIYLILGVALPLGINTTYSSPVISMPSTMSVVPTNVGFINIEVVDELGRSVPSVLCINGYGFTYSEVVGLPNGVGLIALPIYTLRIQPILYKVNCVVALFMRFNVNYLIAISPGFNNRTVFIRLPLIAVFNGDSLVALFNYEWNGIGNAGVNVNDGYAVINVTTPCSGNITVIAYASQVLVRPINPIGGNCSITYSTVQGTPTNIVPQSWINSIIRNHELFCQDLEQVLNPSIIYQGTTVPQQVVSAILGIVNESCGGLGNYTSAINELRSFRVTASLTCRGTCNETVISIVIIGIKPYRLNYYALWNGSYITWLNDSLMIIKNAELNPFNLGTLIGLLINTTYYSALFLGIIGLAAMTPRIRRWLDLMSIVKIRPNVHYEDVIAVVSPLISKGVKGRVKQGDSVRRHVRLRRVHEILRYRYVRHALRAGYWAVRNLPRIAVAPHVLLPALYGVSLSREYLMRRVSTIERESLRTALRSVISTVLSPSLVLRPYSLTNPLLRQGINVLGKYVGLKVSDASRAYQSLRKHLNPSIAFFLALRSVIRGVDKYVVNAVDEVWHSLNRPLDALAMISARFGVLRLIDRELATLIVDEALRELVGRRGSLVNVRILINDTVVKPEEVIKVGDYVDVVVVTDEGNVAVKAWVVKELLRVVGSIRT</sequence>
<dbReference type="KEGG" id="vdi:Vdis_0126"/>
<gene>
    <name evidence="2" type="ordered locus">Vdis_0126</name>
</gene>
<dbReference type="GeneID" id="9751043"/>